<reference evidence="1 2" key="1">
    <citation type="submission" date="2020-04" db="EMBL/GenBank/DDBJ databases">
        <title>Whole-genome sequencing of Vibrio spp. from China reveals different genetic environments of blaCTX-M-14 among diverse lineages.</title>
        <authorList>
            <person name="Zheng Z."/>
            <person name="Ye L."/>
            <person name="Chen S."/>
        </authorList>
    </citation>
    <scope>NUCLEOTIDE SEQUENCE [LARGE SCALE GENOMIC DNA]</scope>
    <source>
        <strain evidence="1 2">Vb0551</strain>
    </source>
</reference>
<dbReference type="EMBL" id="JABCLB010000759">
    <property type="protein sequence ID" value="NMU82464.1"/>
    <property type="molecule type" value="Genomic_DNA"/>
</dbReference>
<evidence type="ECO:0000313" key="2">
    <source>
        <dbReference type="Proteomes" id="UP000518904"/>
    </source>
</evidence>
<dbReference type="AlphaFoldDB" id="A0A7Y0XBP4"/>
<name>A0A7Y0XBP4_VIBPH</name>
<sequence>MEKHNLKSGFCIYFADVHFEKQVYAFGSGLGFTSVIYAYSLGRDPEEAE</sequence>
<protein>
    <submittedName>
        <fullName evidence="1">Uncharacterized protein</fullName>
    </submittedName>
</protein>
<proteinExistence type="predicted"/>
<comment type="caution">
    <text evidence="1">The sequence shown here is derived from an EMBL/GenBank/DDBJ whole genome shotgun (WGS) entry which is preliminary data.</text>
</comment>
<accession>A0A7Y0XBP4</accession>
<gene>
    <name evidence="1" type="ORF">HKB16_06165</name>
</gene>
<organism evidence="1 2">
    <name type="scientific">Vibrio parahaemolyticus</name>
    <dbReference type="NCBI Taxonomy" id="670"/>
    <lineage>
        <taxon>Bacteria</taxon>
        <taxon>Pseudomonadati</taxon>
        <taxon>Pseudomonadota</taxon>
        <taxon>Gammaproteobacteria</taxon>
        <taxon>Vibrionales</taxon>
        <taxon>Vibrionaceae</taxon>
        <taxon>Vibrio</taxon>
    </lineage>
</organism>
<dbReference type="Proteomes" id="UP000518904">
    <property type="component" value="Unassembled WGS sequence"/>
</dbReference>
<evidence type="ECO:0000313" key="1">
    <source>
        <dbReference type="EMBL" id="NMU82464.1"/>
    </source>
</evidence>
<feature type="non-terminal residue" evidence="1">
    <location>
        <position position="49"/>
    </location>
</feature>